<dbReference type="PANTHER" id="PTHR34822:SF1">
    <property type="entry name" value="GRPB FAMILY PROTEIN"/>
    <property type="match status" value="1"/>
</dbReference>
<dbReference type="EMBL" id="CP116341">
    <property type="protein sequence ID" value="WOV83028.1"/>
    <property type="molecule type" value="Genomic_DNA"/>
</dbReference>
<dbReference type="Pfam" id="PF04229">
    <property type="entry name" value="GrpB"/>
    <property type="match status" value="1"/>
</dbReference>
<name>A0ABZ0KTA0_9BACL</name>
<dbReference type="PANTHER" id="PTHR34822">
    <property type="entry name" value="GRPB DOMAIN PROTEIN (AFU_ORTHOLOGUE AFUA_1G01530)"/>
    <property type="match status" value="1"/>
</dbReference>
<organism evidence="1 2">
    <name type="scientific">Sporosarcina jeotgali</name>
    <dbReference type="NCBI Taxonomy" id="3020056"/>
    <lineage>
        <taxon>Bacteria</taxon>
        <taxon>Bacillati</taxon>
        <taxon>Bacillota</taxon>
        <taxon>Bacilli</taxon>
        <taxon>Bacillales</taxon>
        <taxon>Caryophanaceae</taxon>
        <taxon>Sporosarcina</taxon>
    </lineage>
</organism>
<reference evidence="1 2" key="1">
    <citation type="submission" date="2023-01" db="EMBL/GenBank/DDBJ databases">
        <title>Sporosarcina sp. nov., isolated from Korean tranditional fermented seafood 'Jeotgal'.</title>
        <authorList>
            <person name="Yang A.-I."/>
        </authorList>
    </citation>
    <scope>NUCLEOTIDE SEQUENCE [LARGE SCALE GENOMIC DNA]</scope>
    <source>
        <strain evidence="1 2">B2O-1</strain>
    </source>
</reference>
<evidence type="ECO:0000313" key="2">
    <source>
        <dbReference type="Proteomes" id="UP001303532"/>
    </source>
</evidence>
<dbReference type="Proteomes" id="UP001303532">
    <property type="component" value="Chromosome"/>
</dbReference>
<dbReference type="InterPro" id="IPR007344">
    <property type="entry name" value="GrpB/CoaE"/>
</dbReference>
<protein>
    <submittedName>
        <fullName evidence="1">GrpB family protein</fullName>
    </submittedName>
</protein>
<dbReference type="RefSeq" id="WP_323690700.1">
    <property type="nucleotide sequence ID" value="NZ_CP116341.1"/>
</dbReference>
<sequence>MRVIVVDHDSEWDQLFQEEAKKIKELFGEELVDIHHIGSTSVPGLQAKPILDMMPVVRDIQKVEFRNEQMEDMGYEALGEFGTPRRRYFRKGGDARTHQVQFYQADDTYNVDRHLAVKNFLRTHPDEARRYGELKASLANKYPNDSSSYVEGKSSFIKNLEEKALSWYETE</sequence>
<gene>
    <name evidence="1" type="ORF">PGH26_08735</name>
</gene>
<dbReference type="Gene3D" id="3.30.460.10">
    <property type="entry name" value="Beta Polymerase, domain 2"/>
    <property type="match status" value="1"/>
</dbReference>
<proteinExistence type="predicted"/>
<accession>A0ABZ0KTA0</accession>
<dbReference type="InterPro" id="IPR043519">
    <property type="entry name" value="NT_sf"/>
</dbReference>
<dbReference type="SUPFAM" id="SSF81301">
    <property type="entry name" value="Nucleotidyltransferase"/>
    <property type="match status" value="1"/>
</dbReference>
<evidence type="ECO:0000313" key="1">
    <source>
        <dbReference type="EMBL" id="WOV83028.1"/>
    </source>
</evidence>
<keyword evidence="2" id="KW-1185">Reference proteome</keyword>